<evidence type="ECO:0000256" key="5">
    <source>
        <dbReference type="ARBA" id="ARBA00022753"/>
    </source>
</evidence>
<feature type="non-terminal residue" evidence="12">
    <location>
        <position position="613"/>
    </location>
</feature>
<dbReference type="PROSITE" id="PS50082">
    <property type="entry name" value="WD_REPEATS_2"/>
    <property type="match status" value="3"/>
</dbReference>
<feature type="compositionally biased region" description="Low complexity" evidence="10">
    <location>
        <begin position="441"/>
        <end position="460"/>
    </location>
</feature>
<dbReference type="InterPro" id="IPR011011">
    <property type="entry name" value="Znf_FYVE_PHD"/>
</dbReference>
<dbReference type="InterPro" id="IPR020472">
    <property type="entry name" value="WD40_PAC1"/>
</dbReference>
<evidence type="ECO:0000256" key="1">
    <source>
        <dbReference type="ARBA" id="ARBA00004412"/>
    </source>
</evidence>
<dbReference type="Gene3D" id="3.30.40.10">
    <property type="entry name" value="Zinc/RING finger domain, C3HC4 (zinc finger)"/>
    <property type="match status" value="1"/>
</dbReference>
<keyword evidence="3" id="KW-0479">Metal-binding</keyword>
<name>A0ABN8IYV2_9NEOP</name>
<sequence>MAAEIKPAPRTPNDRFSTTKKPALLSKLEGCTDDVNAAVVIPGEDGVISVCDDKTVRVWLKRDSGQYWPSICQYMPSGCTSMFYTPETRQLFIGQENGTVSEFTLATDCNRINPSREYLAHTARVTAVVFSLSCEWVLSVSRDKLFAYHCSETGRRVGGYSFEAWCTALQFDSQSKYAFVGDYSGQITMLKLDNNGAALVTTFKGHTGSVRVLNWAPIPQLLFSGSFDQSIIVWDIGGQKGTAYELQGHSNKVTGLWYVGGCERLVSAGEDGAMGVWEMGVKRRETPAWRESDLCQLCRAPFIWNVRAMMERKQLGLRQHHCRWCGAAVCGTCSPHRLPLPVMGFEFPQRVCTVCYDTLRHEPRESLASFHDMKHAVASLYVDEATGRMCTAGKDRVIKVWDVSALLAPAPKPGTSDHLASATSSIANSSLSPRRKVQIRSPPGSSPASANSSAANSTLSPRRKVQIRSLYWSSPALATSSAANSTLSPRRKVQIRSLYWSSPALATSSAANSTLSPRRKVQIRSLYWSSPALATSSAANSTLSPRRKVQIRSLYWSSPALATSSAVISTLSPRRKIQTRRRSSHTVQWSVTPRLSCNNTGAVLNRIASGTVV</sequence>
<dbReference type="EMBL" id="OW152816">
    <property type="protein sequence ID" value="CAH2067345.1"/>
    <property type="molecule type" value="Genomic_DNA"/>
</dbReference>
<dbReference type="PROSITE" id="PS50178">
    <property type="entry name" value="ZF_FYVE"/>
    <property type="match status" value="1"/>
</dbReference>
<evidence type="ECO:0000256" key="10">
    <source>
        <dbReference type="SAM" id="MobiDB-lite"/>
    </source>
</evidence>
<dbReference type="InterPro" id="IPR042234">
    <property type="entry name" value="WDFY1/WDFY2"/>
</dbReference>
<dbReference type="InterPro" id="IPR013083">
    <property type="entry name" value="Znf_RING/FYVE/PHD"/>
</dbReference>
<dbReference type="PANTHER" id="PTHR46189:SF1">
    <property type="entry name" value="LD41958P"/>
    <property type="match status" value="1"/>
</dbReference>
<gene>
    <name evidence="12" type="ORF">IPOD504_LOCUS13834</name>
</gene>
<evidence type="ECO:0000313" key="13">
    <source>
        <dbReference type="Proteomes" id="UP000837857"/>
    </source>
</evidence>
<feature type="compositionally biased region" description="Low complexity" evidence="10">
    <location>
        <begin position="420"/>
        <end position="432"/>
    </location>
</feature>
<protein>
    <recommendedName>
        <fullName evidence="11">FYVE-type domain-containing protein</fullName>
    </recommendedName>
</protein>
<evidence type="ECO:0000256" key="2">
    <source>
        <dbReference type="ARBA" id="ARBA00022574"/>
    </source>
</evidence>
<reference evidence="12" key="1">
    <citation type="submission" date="2022-03" db="EMBL/GenBank/DDBJ databases">
        <authorList>
            <person name="Martin H S."/>
        </authorList>
    </citation>
    <scope>NUCLEOTIDE SEQUENCE</scope>
</reference>
<dbReference type="PRINTS" id="PR00320">
    <property type="entry name" value="GPROTEINBRPT"/>
</dbReference>
<dbReference type="PROSITE" id="PS00678">
    <property type="entry name" value="WD_REPEATS_1"/>
    <property type="match status" value="3"/>
</dbReference>
<evidence type="ECO:0000256" key="6">
    <source>
        <dbReference type="ARBA" id="ARBA00022771"/>
    </source>
</evidence>
<feature type="repeat" description="WD" evidence="9">
    <location>
        <begin position="203"/>
        <end position="236"/>
    </location>
</feature>
<dbReference type="Pfam" id="PF01363">
    <property type="entry name" value="FYVE"/>
    <property type="match status" value="1"/>
</dbReference>
<evidence type="ECO:0000256" key="4">
    <source>
        <dbReference type="ARBA" id="ARBA00022737"/>
    </source>
</evidence>
<proteinExistence type="predicted"/>
<dbReference type="SMART" id="SM00320">
    <property type="entry name" value="WD40"/>
    <property type="match status" value="6"/>
</dbReference>
<feature type="domain" description="FYVE-type" evidence="11">
    <location>
        <begin position="289"/>
        <end position="360"/>
    </location>
</feature>
<dbReference type="SMART" id="SM00064">
    <property type="entry name" value="FYVE"/>
    <property type="match status" value="1"/>
</dbReference>
<feature type="region of interest" description="Disordered" evidence="10">
    <location>
        <begin position="412"/>
        <end position="461"/>
    </location>
</feature>
<keyword evidence="7" id="KW-0862">Zinc</keyword>
<evidence type="ECO:0000256" key="7">
    <source>
        <dbReference type="ARBA" id="ARBA00022833"/>
    </source>
</evidence>
<dbReference type="InterPro" id="IPR017455">
    <property type="entry name" value="Znf_FYVE-rel"/>
</dbReference>
<feature type="repeat" description="WD" evidence="9">
    <location>
        <begin position="370"/>
        <end position="404"/>
    </location>
</feature>
<dbReference type="InterPro" id="IPR019775">
    <property type="entry name" value="WD40_repeat_CS"/>
</dbReference>
<dbReference type="InterPro" id="IPR000306">
    <property type="entry name" value="Znf_FYVE"/>
</dbReference>
<keyword evidence="4" id="KW-0677">Repeat</keyword>
<organism evidence="12 13">
    <name type="scientific">Iphiclides podalirius</name>
    <name type="common">scarce swallowtail</name>
    <dbReference type="NCBI Taxonomy" id="110791"/>
    <lineage>
        <taxon>Eukaryota</taxon>
        <taxon>Metazoa</taxon>
        <taxon>Ecdysozoa</taxon>
        <taxon>Arthropoda</taxon>
        <taxon>Hexapoda</taxon>
        <taxon>Insecta</taxon>
        <taxon>Pterygota</taxon>
        <taxon>Neoptera</taxon>
        <taxon>Endopterygota</taxon>
        <taxon>Lepidoptera</taxon>
        <taxon>Glossata</taxon>
        <taxon>Ditrysia</taxon>
        <taxon>Papilionoidea</taxon>
        <taxon>Papilionidae</taxon>
        <taxon>Papilioninae</taxon>
        <taxon>Iphiclides</taxon>
    </lineage>
</organism>
<dbReference type="PANTHER" id="PTHR46189">
    <property type="entry name" value="LD41958P"/>
    <property type="match status" value="1"/>
</dbReference>
<dbReference type="PROSITE" id="PS50294">
    <property type="entry name" value="WD_REPEATS_REGION"/>
    <property type="match status" value="2"/>
</dbReference>
<keyword evidence="5" id="KW-0967">Endosome</keyword>
<dbReference type="InterPro" id="IPR036322">
    <property type="entry name" value="WD40_repeat_dom_sf"/>
</dbReference>
<evidence type="ECO:0000256" key="8">
    <source>
        <dbReference type="PROSITE-ProRule" id="PRU00091"/>
    </source>
</evidence>
<keyword evidence="2 9" id="KW-0853">WD repeat</keyword>
<keyword evidence="13" id="KW-1185">Reference proteome</keyword>
<dbReference type="SUPFAM" id="SSF50978">
    <property type="entry name" value="WD40 repeat-like"/>
    <property type="match status" value="1"/>
</dbReference>
<evidence type="ECO:0000256" key="9">
    <source>
        <dbReference type="PROSITE-ProRule" id="PRU00221"/>
    </source>
</evidence>
<dbReference type="Gene3D" id="2.130.10.10">
    <property type="entry name" value="YVTN repeat-like/Quinoprotein amine dehydrogenase"/>
    <property type="match status" value="2"/>
</dbReference>
<dbReference type="SUPFAM" id="SSF57903">
    <property type="entry name" value="FYVE/PHD zinc finger"/>
    <property type="match status" value="1"/>
</dbReference>
<comment type="subcellular location">
    <subcellularLocation>
        <location evidence="1">Early endosome</location>
    </subcellularLocation>
</comment>
<evidence type="ECO:0000259" key="11">
    <source>
        <dbReference type="PROSITE" id="PS50178"/>
    </source>
</evidence>
<dbReference type="Pfam" id="PF00400">
    <property type="entry name" value="WD40"/>
    <property type="match status" value="4"/>
</dbReference>
<keyword evidence="6 8" id="KW-0863">Zinc-finger</keyword>
<evidence type="ECO:0000313" key="12">
    <source>
        <dbReference type="EMBL" id="CAH2067345.1"/>
    </source>
</evidence>
<evidence type="ECO:0000256" key="3">
    <source>
        <dbReference type="ARBA" id="ARBA00022723"/>
    </source>
</evidence>
<feature type="repeat" description="WD" evidence="9">
    <location>
        <begin position="246"/>
        <end position="279"/>
    </location>
</feature>
<accession>A0ABN8IYV2</accession>
<dbReference type="InterPro" id="IPR001680">
    <property type="entry name" value="WD40_rpt"/>
</dbReference>
<dbReference type="InterPro" id="IPR015943">
    <property type="entry name" value="WD40/YVTN_repeat-like_dom_sf"/>
</dbReference>
<dbReference type="Proteomes" id="UP000837857">
    <property type="component" value="Chromosome 4"/>
</dbReference>